<organism evidence="1 2">
    <name type="scientific">Pristionchus fissidentatus</name>
    <dbReference type="NCBI Taxonomy" id="1538716"/>
    <lineage>
        <taxon>Eukaryota</taxon>
        <taxon>Metazoa</taxon>
        <taxon>Ecdysozoa</taxon>
        <taxon>Nematoda</taxon>
        <taxon>Chromadorea</taxon>
        <taxon>Rhabditida</taxon>
        <taxon>Rhabditina</taxon>
        <taxon>Diplogasteromorpha</taxon>
        <taxon>Diplogasteroidea</taxon>
        <taxon>Neodiplogasteridae</taxon>
        <taxon>Pristionchus</taxon>
    </lineage>
</organism>
<comment type="caution">
    <text evidence="1">The sequence shown here is derived from an EMBL/GenBank/DDBJ whole genome shotgun (WGS) entry which is preliminary data.</text>
</comment>
<sequence length="133" mass="15579">SLSCTFRKFFNRFRYVFSRCEFGKFRITPCTYRNQSLFPELIELCMNIRHMNYLHIYLPSSSSVEGLTDDSLRELLSNKKDVDIELLYIGISATGLFKVWEDLLDGRFDGLSIYVYKSVATDLFDLLRTDGEK</sequence>
<protein>
    <submittedName>
        <fullName evidence="1">Uncharacterized protein</fullName>
    </submittedName>
</protein>
<evidence type="ECO:0000313" key="2">
    <source>
        <dbReference type="Proteomes" id="UP001432322"/>
    </source>
</evidence>
<reference evidence="1" key="1">
    <citation type="submission" date="2023-10" db="EMBL/GenBank/DDBJ databases">
        <title>Genome assembly of Pristionchus species.</title>
        <authorList>
            <person name="Yoshida K."/>
            <person name="Sommer R.J."/>
        </authorList>
    </citation>
    <scope>NUCLEOTIDE SEQUENCE</scope>
    <source>
        <strain evidence="1">RS5133</strain>
    </source>
</reference>
<dbReference type="Proteomes" id="UP001432322">
    <property type="component" value="Unassembled WGS sequence"/>
</dbReference>
<gene>
    <name evidence="1" type="ORF">PFISCL1PPCAC_21888</name>
</gene>
<feature type="non-terminal residue" evidence="1">
    <location>
        <position position="133"/>
    </location>
</feature>
<dbReference type="EMBL" id="BTSY01000005">
    <property type="protein sequence ID" value="GMT30591.1"/>
    <property type="molecule type" value="Genomic_DNA"/>
</dbReference>
<keyword evidence="2" id="KW-1185">Reference proteome</keyword>
<proteinExistence type="predicted"/>
<feature type="non-terminal residue" evidence="1">
    <location>
        <position position="1"/>
    </location>
</feature>
<accession>A0AAV5WI52</accession>
<name>A0AAV5WI52_9BILA</name>
<dbReference type="AlphaFoldDB" id="A0AAV5WI52"/>
<evidence type="ECO:0000313" key="1">
    <source>
        <dbReference type="EMBL" id="GMT30591.1"/>
    </source>
</evidence>